<feature type="compositionally biased region" description="Pro residues" evidence="1">
    <location>
        <begin position="92"/>
        <end position="104"/>
    </location>
</feature>
<organism evidence="2 3">
    <name type="scientific">Sporidiobolus salmonicolor</name>
    <name type="common">Yeast-like fungus</name>
    <name type="synonym">Sporobolomyces salmonicolor</name>
    <dbReference type="NCBI Taxonomy" id="5005"/>
    <lineage>
        <taxon>Eukaryota</taxon>
        <taxon>Fungi</taxon>
        <taxon>Dikarya</taxon>
        <taxon>Basidiomycota</taxon>
        <taxon>Pucciniomycotina</taxon>
        <taxon>Microbotryomycetes</taxon>
        <taxon>Sporidiobolales</taxon>
        <taxon>Sporidiobolaceae</taxon>
        <taxon>Sporobolomyces</taxon>
    </lineage>
</organism>
<keyword evidence="3" id="KW-1185">Reference proteome</keyword>
<feature type="region of interest" description="Disordered" evidence="1">
    <location>
        <begin position="1"/>
        <end position="23"/>
    </location>
</feature>
<dbReference type="AlphaFoldDB" id="A0A0D6EIM0"/>
<dbReference type="InterPro" id="IPR013963">
    <property type="entry name" value="DASH_Dad2"/>
</dbReference>
<sequence>MSYRPSLYPSHSSSSSPTSPGVQRLLDKQREYEAFHAIFAHTQGLAQLFGAFSDKYDVLDGGSEAVGDVVEHWQNVFRVTGLALGPCALPPSLPPSLLSPPSSPQPDSHRTDLNPPSPRTIASLADQRSALTTSPDEDPSNVLLPPGTLPAKLVRIPVKQDEVPPAREGPGTEAGSPGEGQ</sequence>
<evidence type="ECO:0000313" key="2">
    <source>
        <dbReference type="EMBL" id="CEQ39809.1"/>
    </source>
</evidence>
<evidence type="ECO:0000256" key="1">
    <source>
        <dbReference type="SAM" id="MobiDB-lite"/>
    </source>
</evidence>
<reference evidence="3" key="1">
    <citation type="submission" date="2015-02" db="EMBL/GenBank/DDBJ databases">
        <authorList>
            <person name="Gon?alves P."/>
        </authorList>
    </citation>
    <scope>NUCLEOTIDE SEQUENCE [LARGE SCALE GENOMIC DNA]</scope>
</reference>
<feature type="compositionally biased region" description="Low complexity" evidence="1">
    <location>
        <begin position="1"/>
        <end position="20"/>
    </location>
</feature>
<proteinExistence type="predicted"/>
<dbReference type="Pfam" id="PF08654">
    <property type="entry name" value="DASH_Dad2"/>
    <property type="match status" value="1"/>
</dbReference>
<gene>
    <name evidence="2" type="primary">SPOSA6832_01382</name>
</gene>
<dbReference type="GO" id="GO:0000278">
    <property type="term" value="P:mitotic cell cycle"/>
    <property type="evidence" value="ECO:0007669"/>
    <property type="project" value="InterPro"/>
</dbReference>
<feature type="region of interest" description="Disordered" evidence="1">
    <location>
        <begin position="92"/>
        <end position="181"/>
    </location>
</feature>
<accession>A0A0D6EIM0</accession>
<name>A0A0D6EIM0_SPOSA</name>
<dbReference type="GO" id="GO:0072686">
    <property type="term" value="C:mitotic spindle"/>
    <property type="evidence" value="ECO:0007669"/>
    <property type="project" value="InterPro"/>
</dbReference>
<protein>
    <submittedName>
        <fullName evidence="2">SPOSA6832_01382-mRNA-1:cds</fullName>
    </submittedName>
</protein>
<dbReference type="GO" id="GO:0042729">
    <property type="term" value="C:DASH complex"/>
    <property type="evidence" value="ECO:0007669"/>
    <property type="project" value="InterPro"/>
</dbReference>
<evidence type="ECO:0000313" key="3">
    <source>
        <dbReference type="Proteomes" id="UP000243876"/>
    </source>
</evidence>
<dbReference type="EMBL" id="CENE01000004">
    <property type="protein sequence ID" value="CEQ39809.1"/>
    <property type="molecule type" value="Genomic_DNA"/>
</dbReference>
<dbReference type="OrthoDB" id="3230169at2759"/>
<dbReference type="Proteomes" id="UP000243876">
    <property type="component" value="Unassembled WGS sequence"/>
</dbReference>